<evidence type="ECO:0000256" key="10">
    <source>
        <dbReference type="ARBA" id="ARBA00023310"/>
    </source>
</evidence>
<dbReference type="HAMAP" id="MF_01393">
    <property type="entry name" value="ATP_synth_a_bact"/>
    <property type="match status" value="1"/>
</dbReference>
<dbReference type="SUPFAM" id="SSF81336">
    <property type="entry name" value="F1F0 ATP synthase subunit A"/>
    <property type="match status" value="1"/>
</dbReference>
<keyword evidence="11" id="KW-1003">Cell membrane</keyword>
<evidence type="ECO:0000256" key="1">
    <source>
        <dbReference type="ARBA" id="ARBA00004141"/>
    </source>
</evidence>
<dbReference type="Pfam" id="PF00119">
    <property type="entry name" value="ATP-synt_A"/>
    <property type="match status" value="1"/>
</dbReference>
<evidence type="ECO:0000256" key="6">
    <source>
        <dbReference type="ARBA" id="ARBA00022781"/>
    </source>
</evidence>
<feature type="transmembrane region" description="Helical" evidence="11">
    <location>
        <begin position="67"/>
        <end position="85"/>
    </location>
</feature>
<dbReference type="PANTHER" id="PTHR42823">
    <property type="entry name" value="ATP SYNTHASE SUBUNIT A, CHLOROPLASTIC"/>
    <property type="match status" value="1"/>
</dbReference>
<comment type="similarity">
    <text evidence="2 11 12">Belongs to the ATPase A chain family.</text>
</comment>
<evidence type="ECO:0000256" key="4">
    <source>
        <dbReference type="ARBA" id="ARBA00022547"/>
    </source>
</evidence>
<keyword evidence="4 11" id="KW-0138">CF(0)</keyword>
<dbReference type="Gene3D" id="1.20.120.220">
    <property type="entry name" value="ATP synthase, F0 complex, subunit A"/>
    <property type="match status" value="1"/>
</dbReference>
<keyword evidence="3 11" id="KW-0813">Transport</keyword>
<dbReference type="GO" id="GO:0042777">
    <property type="term" value="P:proton motive force-driven plasma membrane ATP synthesis"/>
    <property type="evidence" value="ECO:0007669"/>
    <property type="project" value="TreeGrafter"/>
</dbReference>
<name>A0A1F5TCZ2_9BACT</name>
<comment type="caution">
    <text evidence="13">The sequence shown here is derived from an EMBL/GenBank/DDBJ whole genome shotgun (WGS) entry which is preliminary data.</text>
</comment>
<dbReference type="EMBL" id="MFGM01000028">
    <property type="protein sequence ID" value="OGF36828.1"/>
    <property type="molecule type" value="Genomic_DNA"/>
</dbReference>
<evidence type="ECO:0000256" key="8">
    <source>
        <dbReference type="ARBA" id="ARBA00023065"/>
    </source>
</evidence>
<keyword evidence="5 11" id="KW-0812">Transmembrane</keyword>
<comment type="subcellular location">
    <subcellularLocation>
        <location evidence="11 12">Cell membrane</location>
        <topology evidence="11 12">Multi-pass membrane protein</topology>
    </subcellularLocation>
    <subcellularLocation>
        <location evidence="1">Membrane</location>
        <topology evidence="1">Multi-pass membrane protein</topology>
    </subcellularLocation>
</comment>
<evidence type="ECO:0000256" key="3">
    <source>
        <dbReference type="ARBA" id="ARBA00022448"/>
    </source>
</evidence>
<reference evidence="13 14" key="1">
    <citation type="journal article" date="2016" name="Nat. Commun.">
        <title>Thousands of microbial genomes shed light on interconnected biogeochemical processes in an aquifer system.</title>
        <authorList>
            <person name="Anantharaman K."/>
            <person name="Brown C.T."/>
            <person name="Hug L.A."/>
            <person name="Sharon I."/>
            <person name="Castelle C.J."/>
            <person name="Probst A.J."/>
            <person name="Thomas B.C."/>
            <person name="Singh A."/>
            <person name="Wilkins M.J."/>
            <person name="Karaoz U."/>
            <person name="Brodie E.L."/>
            <person name="Williams K.H."/>
            <person name="Hubbard S.S."/>
            <person name="Banfield J.F."/>
        </authorList>
    </citation>
    <scope>NUCLEOTIDE SEQUENCE [LARGE SCALE GENOMIC DNA]</scope>
</reference>
<comment type="function">
    <text evidence="11 12">Key component of the proton channel; it plays a direct role in the translocation of protons across the membrane.</text>
</comment>
<keyword evidence="9 11" id="KW-0472">Membrane</keyword>
<evidence type="ECO:0000256" key="11">
    <source>
        <dbReference type="HAMAP-Rule" id="MF_01393"/>
    </source>
</evidence>
<gene>
    <name evidence="11" type="primary">atpB</name>
    <name evidence="13" type="ORF">A2482_03305</name>
</gene>
<evidence type="ECO:0000256" key="9">
    <source>
        <dbReference type="ARBA" id="ARBA00023136"/>
    </source>
</evidence>
<dbReference type="InterPro" id="IPR045082">
    <property type="entry name" value="ATP_syn_F0_a_bact/chloroplast"/>
</dbReference>
<organism evidence="13 14">
    <name type="scientific">Candidatus Falkowbacteria bacterium RIFOXYC2_FULL_48_21</name>
    <dbReference type="NCBI Taxonomy" id="1798005"/>
    <lineage>
        <taxon>Bacteria</taxon>
        <taxon>Candidatus Falkowiibacteriota</taxon>
    </lineage>
</organism>
<dbReference type="AlphaFoldDB" id="A0A1F5TCZ2"/>
<dbReference type="GO" id="GO:0045259">
    <property type="term" value="C:proton-transporting ATP synthase complex"/>
    <property type="evidence" value="ECO:0007669"/>
    <property type="project" value="UniProtKB-KW"/>
</dbReference>
<dbReference type="PRINTS" id="PR00123">
    <property type="entry name" value="ATPASEA"/>
</dbReference>
<keyword evidence="8 11" id="KW-0406">Ion transport</keyword>
<dbReference type="Proteomes" id="UP000178656">
    <property type="component" value="Unassembled WGS sequence"/>
</dbReference>
<keyword evidence="6 11" id="KW-0375">Hydrogen ion transport</keyword>
<feature type="transmembrane region" description="Helical" evidence="11">
    <location>
        <begin position="276"/>
        <end position="299"/>
    </location>
</feature>
<keyword evidence="7 11" id="KW-1133">Transmembrane helix</keyword>
<evidence type="ECO:0000313" key="13">
    <source>
        <dbReference type="EMBL" id="OGF36828.1"/>
    </source>
</evidence>
<dbReference type="InterPro" id="IPR023011">
    <property type="entry name" value="ATP_synth_F0_asu_AS"/>
</dbReference>
<dbReference type="InterPro" id="IPR035908">
    <property type="entry name" value="F0_ATP_A_sf"/>
</dbReference>
<dbReference type="PROSITE" id="PS00449">
    <property type="entry name" value="ATPASE_A"/>
    <property type="match status" value="1"/>
</dbReference>
<sequence>MEKESPIVNNVESGVPVNGTADVVTTTVQHAAEAPTQTETASVGHEIVLGAEPIGHIGAMPITNSLLNTWIVVAILIILGITIRAKVRLIPRGLQNLFEIIIEGGVKLCDSVTNDRKKSMKVFPVVFTFFIFILLNNWLGLLPGIGSIGFLEGANGHEVFVPYFRGGTADMNTTLALSLISVIGANLFGIFSVGLFRHANKFVNVKALAHIPTHIRKDPSVIIINPIKFFVGVIEIIGEVAKVASLSFRLFGNVFAGEVLLSSIAVIFAFGLPIPFMFLELIVGVIQALIFAMLSLVYFSIAMTKEEH</sequence>
<dbReference type="GO" id="GO:0005886">
    <property type="term" value="C:plasma membrane"/>
    <property type="evidence" value="ECO:0007669"/>
    <property type="project" value="UniProtKB-SubCell"/>
</dbReference>
<dbReference type="PANTHER" id="PTHR42823:SF3">
    <property type="entry name" value="ATP SYNTHASE SUBUNIT A, CHLOROPLASTIC"/>
    <property type="match status" value="1"/>
</dbReference>
<dbReference type="NCBIfam" id="TIGR01131">
    <property type="entry name" value="ATP_synt_6_or_A"/>
    <property type="match status" value="1"/>
</dbReference>
<dbReference type="CDD" id="cd00310">
    <property type="entry name" value="ATP-synt_Fo_a_6"/>
    <property type="match status" value="1"/>
</dbReference>
<accession>A0A1F5TCZ2</accession>
<evidence type="ECO:0000256" key="12">
    <source>
        <dbReference type="RuleBase" id="RU000483"/>
    </source>
</evidence>
<feature type="transmembrane region" description="Helical" evidence="11">
    <location>
        <begin position="250"/>
        <end position="270"/>
    </location>
</feature>
<evidence type="ECO:0000256" key="5">
    <source>
        <dbReference type="ARBA" id="ARBA00022692"/>
    </source>
</evidence>
<proteinExistence type="inferred from homology"/>
<feature type="transmembrane region" description="Helical" evidence="11">
    <location>
        <begin position="175"/>
        <end position="196"/>
    </location>
</feature>
<evidence type="ECO:0000256" key="7">
    <source>
        <dbReference type="ARBA" id="ARBA00022989"/>
    </source>
</evidence>
<protein>
    <recommendedName>
        <fullName evidence="11 12">ATP synthase subunit a</fullName>
    </recommendedName>
    <alternativeName>
        <fullName evidence="11">ATP synthase F0 sector subunit a</fullName>
    </alternativeName>
    <alternativeName>
        <fullName evidence="11">F-ATPase subunit 6</fullName>
    </alternativeName>
</protein>
<evidence type="ECO:0000256" key="2">
    <source>
        <dbReference type="ARBA" id="ARBA00006810"/>
    </source>
</evidence>
<feature type="transmembrane region" description="Helical" evidence="11">
    <location>
        <begin position="122"/>
        <end position="141"/>
    </location>
</feature>
<keyword evidence="10 11" id="KW-0066">ATP synthesis</keyword>
<evidence type="ECO:0000313" key="14">
    <source>
        <dbReference type="Proteomes" id="UP000178656"/>
    </source>
</evidence>
<dbReference type="InterPro" id="IPR000568">
    <property type="entry name" value="ATP_synth_F0_asu"/>
</dbReference>
<dbReference type="GO" id="GO:0046933">
    <property type="term" value="F:proton-transporting ATP synthase activity, rotational mechanism"/>
    <property type="evidence" value="ECO:0007669"/>
    <property type="project" value="UniProtKB-UniRule"/>
</dbReference>